<reference evidence="1 2" key="1">
    <citation type="journal article" date="2014" name="Agronomy (Basel)">
        <title>A Draft Genome Sequence for Ensete ventricosum, the Drought-Tolerant Tree Against Hunger.</title>
        <authorList>
            <person name="Harrison J."/>
            <person name="Moore K.A."/>
            <person name="Paszkiewicz K."/>
            <person name="Jones T."/>
            <person name="Grant M."/>
            <person name="Ambacheew D."/>
            <person name="Muzemil S."/>
            <person name="Studholme D.J."/>
        </authorList>
    </citation>
    <scope>NUCLEOTIDE SEQUENCE [LARGE SCALE GENOMIC DNA]</scope>
</reference>
<dbReference type="AlphaFoldDB" id="A0A426ZF68"/>
<comment type="caution">
    <text evidence="1">The sequence shown here is derived from an EMBL/GenBank/DDBJ whole genome shotgun (WGS) entry which is preliminary data.</text>
</comment>
<organism evidence="1 2">
    <name type="scientific">Ensete ventricosum</name>
    <name type="common">Abyssinian banana</name>
    <name type="synonym">Musa ensete</name>
    <dbReference type="NCBI Taxonomy" id="4639"/>
    <lineage>
        <taxon>Eukaryota</taxon>
        <taxon>Viridiplantae</taxon>
        <taxon>Streptophyta</taxon>
        <taxon>Embryophyta</taxon>
        <taxon>Tracheophyta</taxon>
        <taxon>Spermatophyta</taxon>
        <taxon>Magnoliopsida</taxon>
        <taxon>Liliopsida</taxon>
        <taxon>Zingiberales</taxon>
        <taxon>Musaceae</taxon>
        <taxon>Ensete</taxon>
    </lineage>
</organism>
<proteinExistence type="predicted"/>
<protein>
    <submittedName>
        <fullName evidence="1">Uncharacterized protein</fullName>
    </submittedName>
</protein>
<sequence>MKIEGFLKHQVVIILIDTESTDNFMDNKVVARLMLQIEDCNRRMQMEKRGAALETANKTVEEELGGGGVVTQRGKLCRRCKETFNSSSNTPSSCRFHPSFFVCRRHDDQKRYVAVPPPEPSSLDGKYLLLFRSPVLEAAAVFHHLDPVLDV</sequence>
<dbReference type="PANTHER" id="PTHR35106:SF1">
    <property type="entry name" value="CHORD DOMAIN-CONTAINING PROTEIN"/>
    <property type="match status" value="1"/>
</dbReference>
<dbReference type="EMBL" id="AMZH03006918">
    <property type="protein sequence ID" value="RRT62622.1"/>
    <property type="molecule type" value="Genomic_DNA"/>
</dbReference>
<evidence type="ECO:0000313" key="2">
    <source>
        <dbReference type="Proteomes" id="UP000287651"/>
    </source>
</evidence>
<gene>
    <name evidence="1" type="ORF">B296_00007928</name>
</gene>
<dbReference type="Proteomes" id="UP000287651">
    <property type="component" value="Unassembled WGS sequence"/>
</dbReference>
<evidence type="ECO:0000313" key="1">
    <source>
        <dbReference type="EMBL" id="RRT62622.1"/>
    </source>
</evidence>
<dbReference type="PANTHER" id="PTHR35106">
    <property type="entry name" value="BNAA07G25190D PROTEIN"/>
    <property type="match status" value="1"/>
</dbReference>
<accession>A0A426ZF68</accession>
<name>A0A426ZF68_ENSVE</name>